<feature type="transmembrane region" description="Helical" evidence="1">
    <location>
        <begin position="378"/>
        <end position="396"/>
    </location>
</feature>
<accession>A0ABW5D8Y2</accession>
<feature type="transmembrane region" description="Helical" evidence="1">
    <location>
        <begin position="5"/>
        <end position="22"/>
    </location>
</feature>
<comment type="caution">
    <text evidence="2">The sequence shown here is derived from an EMBL/GenBank/DDBJ whole genome shotgun (WGS) entry which is preliminary data.</text>
</comment>
<evidence type="ECO:0000313" key="2">
    <source>
        <dbReference type="EMBL" id="MFD2256105.1"/>
    </source>
</evidence>
<name>A0ABW5D8Y2_9BACT</name>
<protein>
    <recommendedName>
        <fullName evidence="4">Oligosaccharide repeat unit polymerase</fullName>
    </recommendedName>
</protein>
<feature type="transmembrane region" description="Helical" evidence="1">
    <location>
        <begin position="196"/>
        <end position="224"/>
    </location>
</feature>
<feature type="transmembrane region" description="Helical" evidence="1">
    <location>
        <begin position="348"/>
        <end position="371"/>
    </location>
</feature>
<dbReference type="RefSeq" id="WP_386819047.1">
    <property type="nucleotide sequence ID" value="NZ_JBHUIT010000003.1"/>
</dbReference>
<feature type="transmembrane region" description="Helical" evidence="1">
    <location>
        <begin position="69"/>
        <end position="89"/>
    </location>
</feature>
<dbReference type="EMBL" id="JBHUIT010000003">
    <property type="protein sequence ID" value="MFD2256105.1"/>
    <property type="molecule type" value="Genomic_DNA"/>
</dbReference>
<organism evidence="2 3">
    <name type="scientific">Luteolibacter algae</name>
    <dbReference type="NCBI Taxonomy" id="454151"/>
    <lineage>
        <taxon>Bacteria</taxon>
        <taxon>Pseudomonadati</taxon>
        <taxon>Verrucomicrobiota</taxon>
        <taxon>Verrucomicrobiia</taxon>
        <taxon>Verrucomicrobiales</taxon>
        <taxon>Verrucomicrobiaceae</taxon>
        <taxon>Luteolibacter</taxon>
    </lineage>
</organism>
<keyword evidence="3" id="KW-1185">Reference proteome</keyword>
<evidence type="ECO:0000256" key="1">
    <source>
        <dbReference type="SAM" id="Phobius"/>
    </source>
</evidence>
<gene>
    <name evidence="2" type="ORF">ACFSSA_05395</name>
</gene>
<proteinExistence type="predicted"/>
<evidence type="ECO:0008006" key="4">
    <source>
        <dbReference type="Google" id="ProtNLM"/>
    </source>
</evidence>
<keyword evidence="1" id="KW-1133">Transmembrane helix</keyword>
<feature type="transmembrane region" description="Helical" evidence="1">
    <location>
        <begin position="109"/>
        <end position="127"/>
    </location>
</feature>
<keyword evidence="1" id="KW-0472">Membrane</keyword>
<sequence length="428" mass="47822">MDYILNIIVIISYISLVRIWWIRAVEGVWAPSTFFGYYTIIFGMPVYLLSMENGLYVAELFSESPRMTAILLAFGAYPAAMIAICLEQFTGNSKFFRLRGRMPSLSWAQSLKILAIVTLVLAIWVFLTPRFNMLVSLIRGLSMGESSELNYMRRVQFVDGFFNQKVFTWCRFSIGPVLALTTSEVLRGRIPSLFRWLVTFIIYFLFSAAFHKSTWVIGFAYIAINELFALRSKYAENSRLIALGILALSLFAGILVAFAYLLQYRSNETLSLSYHLIHGFTRLFGCINDGLLTFTYVFPNHVPYMPGPVLLGSISGETGGGPGRLSALALGVDTTIQPGMLGHLYSGLGVFCIPIYIFIINIICFVANLALKQNPSRLFQRVVGPCLGVAIMWTLHNPLMPAIFSSGLFLLIVGSFIYGLTTSSNRLS</sequence>
<feature type="transmembrane region" description="Helical" evidence="1">
    <location>
        <begin position="274"/>
        <end position="298"/>
    </location>
</feature>
<feature type="transmembrane region" description="Helical" evidence="1">
    <location>
        <begin position="402"/>
        <end position="421"/>
    </location>
</feature>
<keyword evidence="1" id="KW-0812">Transmembrane</keyword>
<dbReference type="Proteomes" id="UP001597375">
    <property type="component" value="Unassembled WGS sequence"/>
</dbReference>
<feature type="transmembrane region" description="Helical" evidence="1">
    <location>
        <begin position="28"/>
        <end position="49"/>
    </location>
</feature>
<evidence type="ECO:0000313" key="3">
    <source>
        <dbReference type="Proteomes" id="UP001597375"/>
    </source>
</evidence>
<feature type="transmembrane region" description="Helical" evidence="1">
    <location>
        <begin position="240"/>
        <end position="262"/>
    </location>
</feature>
<reference evidence="3" key="1">
    <citation type="journal article" date="2019" name="Int. J. Syst. Evol. Microbiol.">
        <title>The Global Catalogue of Microorganisms (GCM) 10K type strain sequencing project: providing services to taxonomists for standard genome sequencing and annotation.</title>
        <authorList>
            <consortium name="The Broad Institute Genomics Platform"/>
            <consortium name="The Broad Institute Genome Sequencing Center for Infectious Disease"/>
            <person name="Wu L."/>
            <person name="Ma J."/>
        </authorList>
    </citation>
    <scope>NUCLEOTIDE SEQUENCE [LARGE SCALE GENOMIC DNA]</scope>
    <source>
        <strain evidence="3">CGMCC 4.7106</strain>
    </source>
</reference>